<sequence>MATEEDHDDLRLFHLATAKLSDAQKLTDEAHDLLKQDLEKVREEKSNFEKMIKTLNQVHFASTVKLNVGGKIYKTTLNTLRKDPNSMLCAMFSGRYEVKADEEDGAYFIDRDGKLFRYILNYLRNGQFRCPKDRTIRADLLSEAEFYQVQGMIDRLQKEMFTFTSTVIKNKDHFFSLVSWLPEGAACSLLYLASADGKTAKDFHRCCDNKGPTLVVIESGEYIFGGFTSKSWLSPSKWLI</sequence>
<gene>
    <name evidence="3" type="ORF">PLOB_00014305</name>
</gene>
<evidence type="ECO:0000313" key="3">
    <source>
        <dbReference type="EMBL" id="CAH3173732.1"/>
    </source>
</evidence>
<comment type="caution">
    <text evidence="3">The sequence shown here is derived from an EMBL/GenBank/DDBJ whole genome shotgun (WGS) entry which is preliminary data.</text>
</comment>
<dbReference type="Pfam" id="PF02214">
    <property type="entry name" value="BTB_2"/>
    <property type="match status" value="1"/>
</dbReference>
<evidence type="ECO:0000256" key="1">
    <source>
        <dbReference type="SAM" id="Coils"/>
    </source>
</evidence>
<dbReference type="Proteomes" id="UP001159405">
    <property type="component" value="Unassembled WGS sequence"/>
</dbReference>
<dbReference type="InterPro" id="IPR045068">
    <property type="entry name" value="BACURD1-3"/>
</dbReference>
<evidence type="ECO:0000259" key="2">
    <source>
        <dbReference type="PROSITE" id="PS51886"/>
    </source>
</evidence>
<keyword evidence="1" id="KW-0175">Coiled coil</keyword>
<name>A0ABN8R319_9CNID</name>
<dbReference type="Gene3D" id="3.30.710.10">
    <property type="entry name" value="Potassium Channel Kv1.1, Chain A"/>
    <property type="match status" value="1"/>
</dbReference>
<dbReference type="InterPro" id="IPR006571">
    <property type="entry name" value="TLDc_dom"/>
</dbReference>
<dbReference type="EMBL" id="CALNXK010000184">
    <property type="protein sequence ID" value="CAH3173732.1"/>
    <property type="molecule type" value="Genomic_DNA"/>
</dbReference>
<proteinExistence type="predicted"/>
<dbReference type="InterPro" id="IPR003131">
    <property type="entry name" value="T1-type_BTB"/>
</dbReference>
<keyword evidence="4" id="KW-1185">Reference proteome</keyword>
<dbReference type="PANTHER" id="PTHR11145:SF8">
    <property type="entry name" value="RE57120P"/>
    <property type="match status" value="1"/>
</dbReference>
<organism evidence="3 4">
    <name type="scientific">Porites lobata</name>
    <dbReference type="NCBI Taxonomy" id="104759"/>
    <lineage>
        <taxon>Eukaryota</taxon>
        <taxon>Metazoa</taxon>
        <taxon>Cnidaria</taxon>
        <taxon>Anthozoa</taxon>
        <taxon>Hexacorallia</taxon>
        <taxon>Scleractinia</taxon>
        <taxon>Fungiina</taxon>
        <taxon>Poritidae</taxon>
        <taxon>Porites</taxon>
    </lineage>
</organism>
<protein>
    <recommendedName>
        <fullName evidence="2">TLDc domain-containing protein</fullName>
    </recommendedName>
</protein>
<dbReference type="PANTHER" id="PTHR11145">
    <property type="entry name" value="BTB/POZ DOMAIN-CONTAINING ADAPTER FOR CUL3-MEDIATED RHOA DEGRADATION PROTEIN FAMILY MEMBER"/>
    <property type="match status" value="1"/>
</dbReference>
<reference evidence="3 4" key="1">
    <citation type="submission" date="2022-05" db="EMBL/GenBank/DDBJ databases">
        <authorList>
            <consortium name="Genoscope - CEA"/>
            <person name="William W."/>
        </authorList>
    </citation>
    <scope>NUCLEOTIDE SEQUENCE [LARGE SCALE GENOMIC DNA]</scope>
</reference>
<dbReference type="PROSITE" id="PS51886">
    <property type="entry name" value="TLDC"/>
    <property type="match status" value="1"/>
</dbReference>
<dbReference type="SMART" id="SM00225">
    <property type="entry name" value="BTB"/>
    <property type="match status" value="1"/>
</dbReference>
<evidence type="ECO:0000313" key="4">
    <source>
        <dbReference type="Proteomes" id="UP001159405"/>
    </source>
</evidence>
<dbReference type="Pfam" id="PF07534">
    <property type="entry name" value="TLD"/>
    <property type="match status" value="1"/>
</dbReference>
<feature type="coiled-coil region" evidence="1">
    <location>
        <begin position="31"/>
        <end position="58"/>
    </location>
</feature>
<accession>A0ABN8R319</accession>
<dbReference type="InterPro" id="IPR000210">
    <property type="entry name" value="BTB/POZ_dom"/>
</dbReference>
<dbReference type="SUPFAM" id="SSF54695">
    <property type="entry name" value="POZ domain"/>
    <property type="match status" value="1"/>
</dbReference>
<feature type="domain" description="TLDc" evidence="2">
    <location>
        <begin position="161"/>
        <end position="240"/>
    </location>
</feature>
<dbReference type="InterPro" id="IPR011333">
    <property type="entry name" value="SKP1/BTB/POZ_sf"/>
</dbReference>